<evidence type="ECO:0000313" key="2">
    <source>
        <dbReference type="EMBL" id="PSN82251.1"/>
    </source>
</evidence>
<keyword evidence="1" id="KW-0472">Membrane</keyword>
<evidence type="ECO:0000256" key="1">
    <source>
        <dbReference type="SAM" id="Phobius"/>
    </source>
</evidence>
<dbReference type="Proteomes" id="UP000240880">
    <property type="component" value="Unassembled WGS sequence"/>
</dbReference>
<organism evidence="2 3">
    <name type="scientific">Candidatus Marsarchaeota G1 archaeon OSP_D</name>
    <dbReference type="NCBI Taxonomy" id="1978155"/>
    <lineage>
        <taxon>Archaea</taxon>
        <taxon>Candidatus Marsarchaeota</taxon>
        <taxon>Candidatus Marsarchaeota group 1</taxon>
    </lineage>
</organism>
<keyword evidence="1" id="KW-1133">Transmembrane helix</keyword>
<proteinExistence type="predicted"/>
<accession>A0A2R6A784</accession>
<protein>
    <submittedName>
        <fullName evidence="2">Uncharacterized protein</fullName>
    </submittedName>
</protein>
<sequence>MQDNALTNSLKVALYFLIFVLIVLLSLAALTLNNLSSSKIAFSNGSLSVEGHDVYLSIVFEISNPGPLTLKNTLAGVSFAIPPSSFSNSTKPLELSSGKAISVPLVLRFSLSKDEVCKILFEDTLGVYTLSVNTSIQGILPLSFYVERNVSLGALFSNASFSVYPSSHGATFSYSFFSKGELFYPSANLTISLFGIGGSSSYTISLQGKPNSSVSATYELNTSFIPSSVNIQLDALGYTYTLYQGALPVSLKGSESLCA</sequence>
<dbReference type="AlphaFoldDB" id="A0A2R6A784"/>
<dbReference type="EMBL" id="NEXC01000088">
    <property type="protein sequence ID" value="PSN82251.1"/>
    <property type="molecule type" value="Genomic_DNA"/>
</dbReference>
<name>A0A2R6A784_9ARCH</name>
<keyword evidence="1" id="KW-0812">Transmembrane</keyword>
<reference evidence="2 3" key="1">
    <citation type="submission" date="2017-04" db="EMBL/GenBank/DDBJ databases">
        <title>Novel microbial lineages endemic to geothermal iron-oxide mats fill important gaps in the evolutionary history of Archaea.</title>
        <authorList>
            <person name="Jay Z.J."/>
            <person name="Beam J.P."/>
            <person name="Dlakic M."/>
            <person name="Rusch D.B."/>
            <person name="Kozubal M.A."/>
            <person name="Inskeep W.P."/>
        </authorList>
    </citation>
    <scope>NUCLEOTIDE SEQUENCE [LARGE SCALE GENOMIC DNA]</scope>
    <source>
        <strain evidence="2">OSP_D</strain>
    </source>
</reference>
<gene>
    <name evidence="2" type="ORF">B9Q01_08600</name>
</gene>
<feature type="transmembrane region" description="Helical" evidence="1">
    <location>
        <begin position="12"/>
        <end position="32"/>
    </location>
</feature>
<comment type="caution">
    <text evidence="2">The sequence shown here is derived from an EMBL/GenBank/DDBJ whole genome shotgun (WGS) entry which is preliminary data.</text>
</comment>
<evidence type="ECO:0000313" key="3">
    <source>
        <dbReference type="Proteomes" id="UP000240880"/>
    </source>
</evidence>